<keyword evidence="1" id="KW-0378">Hydrolase</keyword>
<name>A0A7Y0S8V6_VIBPH</name>
<proteinExistence type="predicted"/>
<feature type="non-terminal residue" evidence="1">
    <location>
        <position position="1"/>
    </location>
</feature>
<keyword evidence="1" id="KW-0269">Exonuclease</keyword>
<dbReference type="Proteomes" id="UP000555836">
    <property type="component" value="Unassembled WGS sequence"/>
</dbReference>
<sequence>CAQQNVDVSDLTAHRALADCEMTRRLIHAVNSQIENQNNQNCDSVTKPSSEA</sequence>
<accession>A0A7Y0S8V6</accession>
<evidence type="ECO:0000313" key="1">
    <source>
        <dbReference type="EMBL" id="NMU28348.1"/>
    </source>
</evidence>
<gene>
    <name evidence="1" type="ORF">HKB21_22305</name>
</gene>
<dbReference type="AlphaFoldDB" id="A0A7Y0S8V6"/>
<comment type="caution">
    <text evidence="1">The sequence shown here is derived from an EMBL/GenBank/DDBJ whole genome shotgun (WGS) entry which is preliminary data.</text>
</comment>
<reference evidence="1 2" key="1">
    <citation type="submission" date="2020-04" db="EMBL/GenBank/DDBJ databases">
        <title>Whole-genome sequencing of Vibrio spp. from China reveals different genetic environments of blaCTX-M-14 among diverse lineages.</title>
        <authorList>
            <person name="Zheng Z."/>
            <person name="Ye L."/>
            <person name="Chen S."/>
        </authorList>
    </citation>
    <scope>NUCLEOTIDE SEQUENCE [LARGE SCALE GENOMIC DNA]</scope>
    <source>
        <strain evidence="1 2">Vb0574</strain>
    </source>
</reference>
<organism evidence="1 2">
    <name type="scientific">Vibrio parahaemolyticus</name>
    <dbReference type="NCBI Taxonomy" id="670"/>
    <lineage>
        <taxon>Bacteria</taxon>
        <taxon>Pseudomonadati</taxon>
        <taxon>Pseudomonadota</taxon>
        <taxon>Gammaproteobacteria</taxon>
        <taxon>Vibrionales</taxon>
        <taxon>Vibrionaceae</taxon>
        <taxon>Vibrio</taxon>
    </lineage>
</organism>
<dbReference type="EMBL" id="JABCLD010001932">
    <property type="protein sequence ID" value="NMU28348.1"/>
    <property type="molecule type" value="Genomic_DNA"/>
</dbReference>
<keyword evidence="1" id="KW-0540">Nuclease</keyword>
<evidence type="ECO:0000313" key="2">
    <source>
        <dbReference type="Proteomes" id="UP000555836"/>
    </source>
</evidence>
<dbReference type="GO" id="GO:0004527">
    <property type="term" value="F:exonuclease activity"/>
    <property type="evidence" value="ECO:0007669"/>
    <property type="project" value="UniProtKB-KW"/>
</dbReference>
<protein>
    <submittedName>
        <fullName evidence="1">3'-5' exonuclease</fullName>
    </submittedName>
</protein>